<proteinExistence type="predicted"/>
<keyword evidence="1" id="KW-1133">Transmembrane helix</keyword>
<keyword evidence="1" id="KW-0812">Transmembrane</keyword>
<dbReference type="AlphaFoldDB" id="A0A1F5AY49"/>
<evidence type="ECO:0000313" key="2">
    <source>
        <dbReference type="EMBL" id="OGD23335.1"/>
    </source>
</evidence>
<reference evidence="2 3" key="1">
    <citation type="journal article" date="2016" name="Nat. Commun.">
        <title>Thousands of microbial genomes shed light on interconnected biogeochemical processes in an aquifer system.</title>
        <authorList>
            <person name="Anantharaman K."/>
            <person name="Brown C.T."/>
            <person name="Hug L.A."/>
            <person name="Sharon I."/>
            <person name="Castelle C.J."/>
            <person name="Probst A.J."/>
            <person name="Thomas B.C."/>
            <person name="Singh A."/>
            <person name="Wilkins M.J."/>
            <person name="Karaoz U."/>
            <person name="Brodie E.L."/>
            <person name="Williams K.H."/>
            <person name="Hubbard S.S."/>
            <person name="Banfield J.F."/>
        </authorList>
    </citation>
    <scope>NUCLEOTIDE SEQUENCE [LARGE SCALE GENOMIC DNA]</scope>
</reference>
<evidence type="ECO:0000313" key="3">
    <source>
        <dbReference type="Proteomes" id="UP000176639"/>
    </source>
</evidence>
<organism evidence="2 3">
    <name type="scientific">Candidatus Azambacteria bacterium RBG_16_47_10</name>
    <dbReference type="NCBI Taxonomy" id="1797292"/>
    <lineage>
        <taxon>Bacteria</taxon>
        <taxon>Candidatus Azamiibacteriota</taxon>
    </lineage>
</organism>
<dbReference type="EMBL" id="MEYI01000044">
    <property type="protein sequence ID" value="OGD23335.1"/>
    <property type="molecule type" value="Genomic_DNA"/>
</dbReference>
<keyword evidence="1" id="KW-0472">Membrane</keyword>
<name>A0A1F5AY49_9BACT</name>
<protein>
    <submittedName>
        <fullName evidence="2">Uncharacterized protein</fullName>
    </submittedName>
</protein>
<sequence length="101" mass="11826">MKIQTQSIFRFFEQGAAQMRRHIYVVLLLLFVAAMVLDGFIFWQYGYRVSLQEPEVTVRSVIPKEGELRTLIEKGKGRDASRDAIFEKVLYDPFIQPEKVQ</sequence>
<accession>A0A1F5AY49</accession>
<dbReference type="Proteomes" id="UP000176639">
    <property type="component" value="Unassembled WGS sequence"/>
</dbReference>
<comment type="caution">
    <text evidence="2">The sequence shown here is derived from an EMBL/GenBank/DDBJ whole genome shotgun (WGS) entry which is preliminary data.</text>
</comment>
<feature type="transmembrane region" description="Helical" evidence="1">
    <location>
        <begin position="21"/>
        <end position="43"/>
    </location>
</feature>
<evidence type="ECO:0000256" key="1">
    <source>
        <dbReference type="SAM" id="Phobius"/>
    </source>
</evidence>
<gene>
    <name evidence="2" type="ORF">A2Z10_01425</name>
</gene>